<keyword evidence="1" id="KW-0175">Coiled coil</keyword>
<dbReference type="Proteomes" id="UP000298484">
    <property type="component" value="Unassembled WGS sequence"/>
</dbReference>
<proteinExistence type="predicted"/>
<sequence>MVTIDNNHNHLNNVPKTNDAYPSEKETELELTKQLLEKEAKIAQSDKAIKNNQKQLKHIENSKTWQYNKPFQKLSGYKKEQNEYIRHLEEKLNETEQVLHETKEENKRLILDSRKPDANKMEQSVNEAKNNGTLLAYLGDLIAQKNQHDANYNRALRHAARLFMNEKQDYRNLVYASVMAGLKMEDIPEFMVRAGLTNDISLRPTVSFRSSLNRRMRQLQLTGLLPEWLLDDKRTAYKFADELRLRRPWTSTEIFSMTNLPEKSGIVIKPADGAGSRGVYLVQDNNDIVDMKRSKKLDNWDDLKANMRQNLETGWVEKDEWTIEELILENDRTPASDIKFYCFYGKVGLILEIVRYPELTYCWWTATGERVRTGKYDEDLFKGQGVTQQEIDSAADISMKIPAPFIRIDFLRSADELVFGEFTPKPGNYDDFNEPTDKWLGDCFAEAEARLTQDLINGRQFVAYNRLTSWK</sequence>
<feature type="compositionally biased region" description="Polar residues" evidence="2">
    <location>
        <begin position="1"/>
        <end position="16"/>
    </location>
</feature>
<evidence type="ECO:0000256" key="2">
    <source>
        <dbReference type="SAM" id="MobiDB-lite"/>
    </source>
</evidence>
<gene>
    <name evidence="3" type="ORF">E4U82_16915</name>
</gene>
<dbReference type="InterPro" id="IPR029465">
    <property type="entry name" value="ATPgrasp_TupA"/>
</dbReference>
<dbReference type="Pfam" id="PF14305">
    <property type="entry name" value="ATPgrasp_TupA"/>
    <property type="match status" value="1"/>
</dbReference>
<comment type="caution">
    <text evidence="3">The sequence shown here is derived from an EMBL/GenBank/DDBJ whole genome shotgun (WGS) entry which is preliminary data.</text>
</comment>
<feature type="region of interest" description="Disordered" evidence="2">
    <location>
        <begin position="1"/>
        <end position="23"/>
    </location>
</feature>
<dbReference type="EMBL" id="SRHY01000047">
    <property type="protein sequence ID" value="TFJ91581.1"/>
    <property type="molecule type" value="Genomic_DNA"/>
</dbReference>
<accession>A0A4Y9AB62</accession>
<evidence type="ECO:0000313" key="4">
    <source>
        <dbReference type="Proteomes" id="UP000298484"/>
    </source>
</evidence>
<feature type="coiled-coil region" evidence="1">
    <location>
        <begin position="78"/>
        <end position="112"/>
    </location>
</feature>
<dbReference type="OrthoDB" id="9791827at2"/>
<dbReference type="AlphaFoldDB" id="A0A4Y9AB62"/>
<evidence type="ECO:0000256" key="1">
    <source>
        <dbReference type="SAM" id="Coils"/>
    </source>
</evidence>
<reference evidence="3 4" key="1">
    <citation type="submission" date="2019-03" db="EMBL/GenBank/DDBJ databases">
        <title>Genome sequence of Lentibacillus salicampi ATCC BAA-719.</title>
        <authorList>
            <person name="Maclea K.S."/>
            <person name="Simoes Junior M."/>
        </authorList>
    </citation>
    <scope>NUCLEOTIDE SEQUENCE [LARGE SCALE GENOMIC DNA]</scope>
    <source>
        <strain evidence="3 4">ATCC BAA-719</strain>
    </source>
</reference>
<dbReference type="SUPFAM" id="SSF56059">
    <property type="entry name" value="Glutathione synthetase ATP-binding domain-like"/>
    <property type="match status" value="1"/>
</dbReference>
<keyword evidence="4" id="KW-1185">Reference proteome</keyword>
<feature type="coiled-coil region" evidence="1">
    <location>
        <begin position="26"/>
        <end position="53"/>
    </location>
</feature>
<evidence type="ECO:0000313" key="3">
    <source>
        <dbReference type="EMBL" id="TFJ91581.1"/>
    </source>
</evidence>
<organism evidence="3 4">
    <name type="scientific">Lentibacillus salicampi</name>
    <dbReference type="NCBI Taxonomy" id="175306"/>
    <lineage>
        <taxon>Bacteria</taxon>
        <taxon>Bacillati</taxon>
        <taxon>Bacillota</taxon>
        <taxon>Bacilli</taxon>
        <taxon>Bacillales</taxon>
        <taxon>Bacillaceae</taxon>
        <taxon>Lentibacillus</taxon>
    </lineage>
</organism>
<name>A0A4Y9AB62_9BACI</name>
<protein>
    <submittedName>
        <fullName evidence="3">Teichuronopeptide biosynthesis</fullName>
    </submittedName>
</protein>